<evidence type="ECO:0008006" key="3">
    <source>
        <dbReference type="Google" id="ProtNLM"/>
    </source>
</evidence>
<name>A0ABP0C3D5_9PEZI</name>
<comment type="caution">
    <text evidence="1">The sequence shown here is derived from an EMBL/GenBank/DDBJ whole genome shotgun (WGS) entry which is preliminary data.</text>
</comment>
<evidence type="ECO:0000313" key="1">
    <source>
        <dbReference type="EMBL" id="CAK7226492.1"/>
    </source>
</evidence>
<keyword evidence="2" id="KW-1185">Reference proteome</keyword>
<sequence length="215" mass="23729">MTAPDAPWNPLIFEEDYLRVRAVPTCHTSTFVWCHAKGQQGGDWQFMVDPLRKLGHCNHIAFIFPYLNYSGEDGNGKNEALVQKIVDAEIVKGCHPDRIAVGGYDEGLDVALRAVLGDSKNTINGVLGVTEKLDVAIFEGLREAPNSQTPVYVVDRSSSAKAKSMLESMDLPARAYVVGSKKMASSVQLVTQEEFESLDKFIHESLPVEFAEQKN</sequence>
<dbReference type="Proteomes" id="UP001642406">
    <property type="component" value="Unassembled WGS sequence"/>
</dbReference>
<protein>
    <recommendedName>
        <fullName evidence="3">Phospholipase/carboxylesterase/thioesterase domain-containing protein</fullName>
    </recommendedName>
</protein>
<evidence type="ECO:0000313" key="2">
    <source>
        <dbReference type="Proteomes" id="UP001642406"/>
    </source>
</evidence>
<organism evidence="1 2">
    <name type="scientific">Sporothrix bragantina</name>
    <dbReference type="NCBI Taxonomy" id="671064"/>
    <lineage>
        <taxon>Eukaryota</taxon>
        <taxon>Fungi</taxon>
        <taxon>Dikarya</taxon>
        <taxon>Ascomycota</taxon>
        <taxon>Pezizomycotina</taxon>
        <taxon>Sordariomycetes</taxon>
        <taxon>Sordariomycetidae</taxon>
        <taxon>Ophiostomatales</taxon>
        <taxon>Ophiostomataceae</taxon>
        <taxon>Sporothrix</taxon>
    </lineage>
</organism>
<dbReference type="InterPro" id="IPR029058">
    <property type="entry name" value="AB_hydrolase_fold"/>
</dbReference>
<proteinExistence type="predicted"/>
<dbReference type="EMBL" id="CAWUHC010000059">
    <property type="protein sequence ID" value="CAK7226492.1"/>
    <property type="molecule type" value="Genomic_DNA"/>
</dbReference>
<dbReference type="Gene3D" id="3.40.50.1820">
    <property type="entry name" value="alpha/beta hydrolase"/>
    <property type="match status" value="1"/>
</dbReference>
<gene>
    <name evidence="1" type="ORF">SBRCBS47491_006250</name>
</gene>
<reference evidence="1 2" key="1">
    <citation type="submission" date="2024-01" db="EMBL/GenBank/DDBJ databases">
        <authorList>
            <person name="Allen C."/>
            <person name="Tagirdzhanova G."/>
        </authorList>
    </citation>
    <scope>NUCLEOTIDE SEQUENCE [LARGE SCALE GENOMIC DNA]</scope>
</reference>
<accession>A0ABP0C3D5</accession>